<comment type="caution">
    <text evidence="2">The sequence shown here is derived from an EMBL/GenBank/DDBJ whole genome shotgun (WGS) entry which is preliminary data.</text>
</comment>
<dbReference type="AlphaFoldDB" id="A0AAN6N173"/>
<dbReference type="Proteomes" id="UP001303473">
    <property type="component" value="Unassembled WGS sequence"/>
</dbReference>
<dbReference type="EMBL" id="MU853858">
    <property type="protein sequence ID" value="KAK3937276.1"/>
    <property type="molecule type" value="Genomic_DNA"/>
</dbReference>
<keyword evidence="3" id="KW-1185">Reference proteome</keyword>
<proteinExistence type="predicted"/>
<organism evidence="2 3">
    <name type="scientific">Diplogelasinospora grovesii</name>
    <dbReference type="NCBI Taxonomy" id="303347"/>
    <lineage>
        <taxon>Eukaryota</taxon>
        <taxon>Fungi</taxon>
        <taxon>Dikarya</taxon>
        <taxon>Ascomycota</taxon>
        <taxon>Pezizomycotina</taxon>
        <taxon>Sordariomycetes</taxon>
        <taxon>Sordariomycetidae</taxon>
        <taxon>Sordariales</taxon>
        <taxon>Diplogelasinosporaceae</taxon>
        <taxon>Diplogelasinospora</taxon>
    </lineage>
</organism>
<accession>A0AAN6N173</accession>
<feature type="region of interest" description="Disordered" evidence="1">
    <location>
        <begin position="30"/>
        <end position="58"/>
    </location>
</feature>
<evidence type="ECO:0000313" key="3">
    <source>
        <dbReference type="Proteomes" id="UP001303473"/>
    </source>
</evidence>
<feature type="region of interest" description="Disordered" evidence="1">
    <location>
        <begin position="323"/>
        <end position="346"/>
    </location>
</feature>
<sequence length="409" mass="45628">MSEYVVHPYGDLLITNHPPVGSFAVWDEPEDLSDVSDTGPTSDHGECAEPDMSTPEAFDSDRLSALDASSSIEPAPGVLLRVSSSHLIMASDRAKRMLMGPWKETNAVYPDDLRHWDIEGCLDSTALTVVMDIIHGRTRRVPRSLELDMLAKVAVVVDDLQCHEAVEIFSDMWIGELDYLPSQYTRDLVLWIFIASVFQRQKLLDSAIRTAILQCTDEFRTLNLPIPTRIVDAIDTERQELLHQAIMALDTLFERLCDDDAGCSFACRNALLGALVRQMRSKQLLWPRPSKPFPGLSFASLAADVRCFQSPVFYIPVERDPYAHDEPPEGEEPNYFAYGPTKKKGKGRKTYCAECSSVVNVSPGVSVALDGCRLQDLLEDELCRLEANVKVWTLASLEHMPISTPPTTN</sequence>
<evidence type="ECO:0008006" key="4">
    <source>
        <dbReference type="Google" id="ProtNLM"/>
    </source>
</evidence>
<evidence type="ECO:0000313" key="2">
    <source>
        <dbReference type="EMBL" id="KAK3937276.1"/>
    </source>
</evidence>
<reference evidence="3" key="1">
    <citation type="journal article" date="2023" name="Mol. Phylogenet. Evol.">
        <title>Genome-scale phylogeny and comparative genomics of the fungal order Sordariales.</title>
        <authorList>
            <person name="Hensen N."/>
            <person name="Bonometti L."/>
            <person name="Westerberg I."/>
            <person name="Brannstrom I.O."/>
            <person name="Guillou S."/>
            <person name="Cros-Aarteil S."/>
            <person name="Calhoun S."/>
            <person name="Haridas S."/>
            <person name="Kuo A."/>
            <person name="Mondo S."/>
            <person name="Pangilinan J."/>
            <person name="Riley R."/>
            <person name="LaButti K."/>
            <person name="Andreopoulos B."/>
            <person name="Lipzen A."/>
            <person name="Chen C."/>
            <person name="Yan M."/>
            <person name="Daum C."/>
            <person name="Ng V."/>
            <person name="Clum A."/>
            <person name="Steindorff A."/>
            <person name="Ohm R.A."/>
            <person name="Martin F."/>
            <person name="Silar P."/>
            <person name="Natvig D.O."/>
            <person name="Lalanne C."/>
            <person name="Gautier V."/>
            <person name="Ament-Velasquez S.L."/>
            <person name="Kruys A."/>
            <person name="Hutchinson M.I."/>
            <person name="Powell A.J."/>
            <person name="Barry K."/>
            <person name="Miller A.N."/>
            <person name="Grigoriev I.V."/>
            <person name="Debuchy R."/>
            <person name="Gladieux P."/>
            <person name="Hiltunen Thoren M."/>
            <person name="Johannesson H."/>
        </authorList>
    </citation>
    <scope>NUCLEOTIDE SEQUENCE [LARGE SCALE GENOMIC DNA]</scope>
    <source>
        <strain evidence="3">CBS 340.73</strain>
    </source>
</reference>
<name>A0AAN6N173_9PEZI</name>
<gene>
    <name evidence="2" type="ORF">QBC46DRAFT_416480</name>
</gene>
<evidence type="ECO:0000256" key="1">
    <source>
        <dbReference type="SAM" id="MobiDB-lite"/>
    </source>
</evidence>
<protein>
    <recommendedName>
        <fullName evidence="4">BTB domain-containing protein</fullName>
    </recommendedName>
</protein>